<dbReference type="InterPro" id="IPR029058">
    <property type="entry name" value="AB_hydrolase_fold"/>
</dbReference>
<feature type="domain" description="AB hydrolase-1" evidence="1">
    <location>
        <begin position="18"/>
        <end position="246"/>
    </location>
</feature>
<dbReference type="GO" id="GO:0016020">
    <property type="term" value="C:membrane"/>
    <property type="evidence" value="ECO:0007669"/>
    <property type="project" value="TreeGrafter"/>
</dbReference>
<sequence>MTPTPLHHADHPGTAPALLLVHGWGGNGGDWDPTLPYWRHRVIVPDLRGHGRSPKPGEGYGARDFAADLAELLRGLDTGPVVAVGHSMGGQAVTALAVEHPELVRGLVVVDPAYGTHEAEAARIPAAQEELRAEGPEWAARFVTGAFRPGMYDELRDRQRQLMAEMDTDVLVRCRDGMYLNPDAFGLRPATVTYLARRACPVLGVYATPGAAEFERGTLTDPRSRVTVFDGAGHYLHEERPREFVEVVEHWLSDWVTEAQAESGRPSSAP</sequence>
<keyword evidence="2" id="KW-0378">Hydrolase</keyword>
<evidence type="ECO:0000313" key="2">
    <source>
        <dbReference type="EMBL" id="XDQ68883.1"/>
    </source>
</evidence>
<reference evidence="2" key="1">
    <citation type="submission" date="2024-07" db="EMBL/GenBank/DDBJ databases">
        <authorList>
            <person name="Yu S.T."/>
        </authorList>
    </citation>
    <scope>NUCLEOTIDE SEQUENCE</scope>
    <source>
        <strain evidence="2">R35</strain>
    </source>
</reference>
<proteinExistence type="predicted"/>
<dbReference type="EMBL" id="CP163440">
    <property type="protein sequence ID" value="XDQ68883.1"/>
    <property type="molecule type" value="Genomic_DNA"/>
</dbReference>
<name>A0AB39SQW1_9ACTN</name>
<dbReference type="RefSeq" id="WP_369265631.1">
    <property type="nucleotide sequence ID" value="NZ_CP163440.1"/>
</dbReference>
<dbReference type="Gene3D" id="3.40.50.1820">
    <property type="entry name" value="alpha/beta hydrolase"/>
    <property type="match status" value="1"/>
</dbReference>
<dbReference type="InterPro" id="IPR000073">
    <property type="entry name" value="AB_hydrolase_1"/>
</dbReference>
<accession>A0AB39SQW1</accession>
<dbReference type="PRINTS" id="PR00412">
    <property type="entry name" value="EPOXHYDRLASE"/>
</dbReference>
<dbReference type="PANTHER" id="PTHR43798:SF33">
    <property type="entry name" value="HYDROLASE, PUTATIVE (AFU_ORTHOLOGUE AFUA_2G14860)-RELATED"/>
    <property type="match status" value="1"/>
</dbReference>
<dbReference type="GO" id="GO:0016787">
    <property type="term" value="F:hydrolase activity"/>
    <property type="evidence" value="ECO:0007669"/>
    <property type="project" value="UniProtKB-KW"/>
</dbReference>
<dbReference type="AlphaFoldDB" id="A0AB39SQW1"/>
<dbReference type="InterPro" id="IPR000639">
    <property type="entry name" value="Epox_hydrolase-like"/>
</dbReference>
<organism evidence="2">
    <name type="scientific">Streptomyces sp. R35</name>
    <dbReference type="NCBI Taxonomy" id="3238630"/>
    <lineage>
        <taxon>Bacteria</taxon>
        <taxon>Bacillati</taxon>
        <taxon>Actinomycetota</taxon>
        <taxon>Actinomycetes</taxon>
        <taxon>Kitasatosporales</taxon>
        <taxon>Streptomycetaceae</taxon>
        <taxon>Streptomyces</taxon>
    </lineage>
</organism>
<dbReference type="Pfam" id="PF12697">
    <property type="entry name" value="Abhydrolase_6"/>
    <property type="match status" value="1"/>
</dbReference>
<dbReference type="PANTHER" id="PTHR43798">
    <property type="entry name" value="MONOACYLGLYCEROL LIPASE"/>
    <property type="match status" value="1"/>
</dbReference>
<gene>
    <name evidence="2" type="ORF">AB5J50_38890</name>
</gene>
<evidence type="ECO:0000259" key="1">
    <source>
        <dbReference type="Pfam" id="PF12697"/>
    </source>
</evidence>
<protein>
    <submittedName>
        <fullName evidence="2">Alpha/beta fold hydrolase</fullName>
    </submittedName>
</protein>
<dbReference type="SUPFAM" id="SSF53474">
    <property type="entry name" value="alpha/beta-Hydrolases"/>
    <property type="match status" value="1"/>
</dbReference>
<dbReference type="InterPro" id="IPR050266">
    <property type="entry name" value="AB_hydrolase_sf"/>
</dbReference>
<dbReference type="PRINTS" id="PR00111">
    <property type="entry name" value="ABHYDROLASE"/>
</dbReference>